<evidence type="ECO:0000313" key="3">
    <source>
        <dbReference type="Proteomes" id="UP000005951"/>
    </source>
</evidence>
<dbReference type="EMBL" id="AJYC02000419">
    <property type="protein sequence ID" value="EKT76249.1"/>
    <property type="molecule type" value="Genomic_DNA"/>
</dbReference>
<protein>
    <submittedName>
        <fullName evidence="2">Transaldolase</fullName>
        <ecNumber evidence="2">2.2.1.2</ecNumber>
    </submittedName>
</protein>
<comment type="caution">
    <text evidence="2">The sequence shown here is derived from an EMBL/GenBank/DDBJ whole genome shotgun (WGS) entry which is preliminary data.</text>
</comment>
<dbReference type="AlphaFoldDB" id="K8X3Y4"/>
<dbReference type="Gene3D" id="3.20.20.70">
    <property type="entry name" value="Aldolase class I"/>
    <property type="match status" value="1"/>
</dbReference>
<proteinExistence type="predicted"/>
<accession>K8X3Y4</accession>
<dbReference type="GO" id="GO:0004801">
    <property type="term" value="F:transaldolase activity"/>
    <property type="evidence" value="ECO:0007669"/>
    <property type="project" value="UniProtKB-EC"/>
</dbReference>
<reference evidence="2 3" key="1">
    <citation type="journal article" date="2013" name="Genome Announc.">
        <title>Draft Genome Sequence of Rhodococcus opacus Strain M213 Shows a Diverse Catabolic Potential.</title>
        <authorList>
            <person name="Pathak A."/>
            <person name="Green S.J."/>
            <person name="Ogram A."/>
            <person name="Chauhan A."/>
        </authorList>
    </citation>
    <scope>NUCLEOTIDE SEQUENCE [LARGE SCALE GENOMIC DNA]</scope>
    <source>
        <strain evidence="2 3">M213</strain>
    </source>
</reference>
<keyword evidence="1" id="KW-0704">Schiff base</keyword>
<gene>
    <name evidence="2" type="ORF">WSS_A43720</name>
</gene>
<evidence type="ECO:0000256" key="1">
    <source>
        <dbReference type="ARBA" id="ARBA00023270"/>
    </source>
</evidence>
<evidence type="ECO:0000313" key="2">
    <source>
        <dbReference type="EMBL" id="EKT76249.1"/>
    </source>
</evidence>
<keyword evidence="2" id="KW-0808">Transferase</keyword>
<dbReference type="InterPro" id="IPR018225">
    <property type="entry name" value="Transaldolase_AS"/>
</dbReference>
<dbReference type="Pfam" id="PF00923">
    <property type="entry name" value="TAL_FSA"/>
    <property type="match status" value="1"/>
</dbReference>
<dbReference type="PROSITE" id="PS01054">
    <property type="entry name" value="TRANSALDOLASE_1"/>
    <property type="match status" value="1"/>
</dbReference>
<dbReference type="Proteomes" id="UP000005951">
    <property type="component" value="Unassembled WGS sequence"/>
</dbReference>
<dbReference type="InterPro" id="IPR001585">
    <property type="entry name" value="TAL/FSA"/>
</dbReference>
<feature type="non-terminal residue" evidence="2">
    <location>
        <position position="1"/>
    </location>
</feature>
<organism evidence="2 3">
    <name type="scientific">Rhodococcus opacus M213</name>
    <dbReference type="NCBI Taxonomy" id="1129896"/>
    <lineage>
        <taxon>Bacteria</taxon>
        <taxon>Bacillati</taxon>
        <taxon>Actinomycetota</taxon>
        <taxon>Actinomycetes</taxon>
        <taxon>Mycobacteriales</taxon>
        <taxon>Nocardiaceae</taxon>
        <taxon>Rhodococcus</taxon>
    </lineage>
</organism>
<feature type="non-terminal residue" evidence="2">
    <location>
        <position position="72"/>
    </location>
</feature>
<sequence>AMTQNPNLQKLSEAGVSVWLDDLSRDRIESGNLAELIATKSVVGVTTNPSIFQAALSKGHVYDAQVRELAER</sequence>
<name>K8X3Y4_RHOOP</name>
<dbReference type="GO" id="GO:0005975">
    <property type="term" value="P:carbohydrate metabolic process"/>
    <property type="evidence" value="ECO:0007669"/>
    <property type="project" value="InterPro"/>
</dbReference>
<dbReference type="EC" id="2.2.1.2" evidence="2"/>
<dbReference type="SUPFAM" id="SSF51569">
    <property type="entry name" value="Aldolase"/>
    <property type="match status" value="1"/>
</dbReference>
<dbReference type="InterPro" id="IPR013785">
    <property type="entry name" value="Aldolase_TIM"/>
</dbReference>